<dbReference type="Proteomes" id="UP001500443">
    <property type="component" value="Unassembled WGS sequence"/>
</dbReference>
<accession>A0ABN2XHX8</accession>
<dbReference type="EMBL" id="BAAAPF010000009">
    <property type="protein sequence ID" value="GAA2110537.1"/>
    <property type="molecule type" value="Genomic_DNA"/>
</dbReference>
<reference evidence="2 3" key="1">
    <citation type="journal article" date="2019" name="Int. J. Syst. Evol. Microbiol.">
        <title>The Global Catalogue of Microorganisms (GCM) 10K type strain sequencing project: providing services to taxonomists for standard genome sequencing and annotation.</title>
        <authorList>
            <consortium name="The Broad Institute Genomics Platform"/>
            <consortium name="The Broad Institute Genome Sequencing Center for Infectious Disease"/>
            <person name="Wu L."/>
            <person name="Ma J."/>
        </authorList>
    </citation>
    <scope>NUCLEOTIDE SEQUENCE [LARGE SCALE GENOMIC DNA]</scope>
    <source>
        <strain evidence="2 3">JCM 15481</strain>
    </source>
</reference>
<feature type="compositionally biased region" description="Basic and acidic residues" evidence="1">
    <location>
        <begin position="71"/>
        <end position="85"/>
    </location>
</feature>
<protein>
    <submittedName>
        <fullName evidence="2">Uncharacterized protein</fullName>
    </submittedName>
</protein>
<proteinExistence type="predicted"/>
<organism evidence="2 3">
    <name type="scientific">Streptomyces synnematoformans</name>
    <dbReference type="NCBI Taxonomy" id="415721"/>
    <lineage>
        <taxon>Bacteria</taxon>
        <taxon>Bacillati</taxon>
        <taxon>Actinomycetota</taxon>
        <taxon>Actinomycetes</taxon>
        <taxon>Kitasatosporales</taxon>
        <taxon>Streptomycetaceae</taxon>
        <taxon>Streptomyces</taxon>
    </lineage>
</organism>
<name>A0ABN2XHX8_9ACTN</name>
<feature type="region of interest" description="Disordered" evidence="1">
    <location>
        <begin position="63"/>
        <end position="95"/>
    </location>
</feature>
<sequence length="95" mass="9685">MAHRGAGIAEEGVSGVARHRGLGLRLDVQGDLGRIALDGGARGLAVQAEFERASLVSDVDDVDVSFGQGDRLGERRDRGQAERGGDGGGDGGGDE</sequence>
<gene>
    <name evidence="2" type="ORF">GCM10009802_07760</name>
</gene>
<evidence type="ECO:0000313" key="3">
    <source>
        <dbReference type="Proteomes" id="UP001500443"/>
    </source>
</evidence>
<comment type="caution">
    <text evidence="2">The sequence shown here is derived from an EMBL/GenBank/DDBJ whole genome shotgun (WGS) entry which is preliminary data.</text>
</comment>
<evidence type="ECO:0000256" key="1">
    <source>
        <dbReference type="SAM" id="MobiDB-lite"/>
    </source>
</evidence>
<feature type="compositionally biased region" description="Gly residues" evidence="1">
    <location>
        <begin position="86"/>
        <end position="95"/>
    </location>
</feature>
<evidence type="ECO:0000313" key="2">
    <source>
        <dbReference type="EMBL" id="GAA2110537.1"/>
    </source>
</evidence>
<keyword evidence="3" id="KW-1185">Reference proteome</keyword>